<keyword evidence="4" id="KW-1185">Reference proteome</keyword>
<reference evidence="3 4" key="2">
    <citation type="submission" date="2019-02" db="EMBL/GenBank/DDBJ databases">
        <title>Draft Genome Sequences of Six Type Strains of the Genus Massilia.</title>
        <authorList>
            <person name="Miess H."/>
            <person name="Frediansyhah A."/>
            <person name="Gross H."/>
        </authorList>
    </citation>
    <scope>NUCLEOTIDE SEQUENCE [LARGE SCALE GENOMIC DNA]</scope>
    <source>
        <strain evidence="3 4">DSM 17472</strain>
    </source>
</reference>
<proteinExistence type="predicted"/>
<dbReference type="AlphaFoldDB" id="A0A411WX16"/>
<dbReference type="Proteomes" id="UP000292307">
    <property type="component" value="Chromosome"/>
</dbReference>
<gene>
    <name evidence="3" type="ORF">EYF70_11045</name>
    <name evidence="2" type="ORF">GCM10007387_18680</name>
</gene>
<dbReference type="EMBL" id="BMWV01000003">
    <property type="protein sequence ID" value="GGY36608.1"/>
    <property type="molecule type" value="Genomic_DNA"/>
</dbReference>
<feature type="transmembrane region" description="Helical" evidence="1">
    <location>
        <begin position="7"/>
        <end position="26"/>
    </location>
</feature>
<accession>A0A411WX16</accession>
<feature type="transmembrane region" description="Helical" evidence="1">
    <location>
        <begin position="38"/>
        <end position="66"/>
    </location>
</feature>
<keyword evidence="1" id="KW-0812">Transmembrane</keyword>
<protein>
    <recommendedName>
        <fullName evidence="6">Chlorhexidine efflux transporter domain-containing protein</fullName>
    </recommendedName>
</protein>
<sequence>MSNLEKKWWFIGTVSFLTALVTLPLLDSAGIFPTSGAAQVVIALICFHTIFRLLSTAARFAFLFAFPSSKLLD</sequence>
<organism evidence="2 5">
    <name type="scientific">Pseudoduganella albidiflava</name>
    <dbReference type="NCBI Taxonomy" id="321983"/>
    <lineage>
        <taxon>Bacteria</taxon>
        <taxon>Pseudomonadati</taxon>
        <taxon>Pseudomonadota</taxon>
        <taxon>Betaproteobacteria</taxon>
        <taxon>Burkholderiales</taxon>
        <taxon>Oxalobacteraceae</taxon>
        <taxon>Telluria group</taxon>
        <taxon>Pseudoduganella</taxon>
    </lineage>
</organism>
<name>A0A411WX16_9BURK</name>
<keyword evidence="1" id="KW-1133">Transmembrane helix</keyword>
<dbReference type="RefSeq" id="WP_131145443.1">
    <property type="nucleotide sequence ID" value="NZ_BMWV01000003.1"/>
</dbReference>
<evidence type="ECO:0000313" key="3">
    <source>
        <dbReference type="EMBL" id="QBI01321.1"/>
    </source>
</evidence>
<evidence type="ECO:0000313" key="2">
    <source>
        <dbReference type="EMBL" id="GGY36608.1"/>
    </source>
</evidence>
<evidence type="ECO:0000256" key="1">
    <source>
        <dbReference type="SAM" id="Phobius"/>
    </source>
</evidence>
<dbReference type="Proteomes" id="UP000628442">
    <property type="component" value="Unassembled WGS sequence"/>
</dbReference>
<reference evidence="2" key="3">
    <citation type="submission" date="2022-12" db="EMBL/GenBank/DDBJ databases">
        <authorList>
            <person name="Sun Q."/>
            <person name="Kim S."/>
        </authorList>
    </citation>
    <scope>NUCLEOTIDE SEQUENCE</scope>
    <source>
        <strain evidence="2">KCTC 12343</strain>
    </source>
</reference>
<evidence type="ECO:0008006" key="6">
    <source>
        <dbReference type="Google" id="ProtNLM"/>
    </source>
</evidence>
<reference evidence="2" key="1">
    <citation type="journal article" date="2014" name="Int. J. Syst. Evol. Microbiol.">
        <title>Complete genome sequence of Corynebacterium casei LMG S-19264T (=DSM 44701T), isolated from a smear-ripened cheese.</title>
        <authorList>
            <consortium name="US DOE Joint Genome Institute (JGI-PGF)"/>
            <person name="Walter F."/>
            <person name="Albersmeier A."/>
            <person name="Kalinowski J."/>
            <person name="Ruckert C."/>
        </authorList>
    </citation>
    <scope>NUCLEOTIDE SEQUENCE</scope>
    <source>
        <strain evidence="2">KCTC 12343</strain>
    </source>
</reference>
<dbReference type="OrthoDB" id="8704555at2"/>
<keyword evidence="1" id="KW-0472">Membrane</keyword>
<evidence type="ECO:0000313" key="5">
    <source>
        <dbReference type="Proteomes" id="UP000628442"/>
    </source>
</evidence>
<evidence type="ECO:0000313" key="4">
    <source>
        <dbReference type="Proteomes" id="UP000292307"/>
    </source>
</evidence>
<dbReference type="EMBL" id="CP036401">
    <property type="protein sequence ID" value="QBI01321.1"/>
    <property type="molecule type" value="Genomic_DNA"/>
</dbReference>